<dbReference type="PANTHER" id="PTHR46797">
    <property type="entry name" value="HTH-TYPE TRANSCRIPTIONAL REGULATOR"/>
    <property type="match status" value="1"/>
</dbReference>
<accession>A0A5C5ZA77</accession>
<reference evidence="3 4" key="1">
    <citation type="submission" date="2019-02" db="EMBL/GenBank/DDBJ databases">
        <title>Deep-cultivation of Planctomycetes and their phenomic and genomic characterization uncovers novel biology.</title>
        <authorList>
            <person name="Wiegand S."/>
            <person name="Jogler M."/>
            <person name="Boedeker C."/>
            <person name="Pinto D."/>
            <person name="Vollmers J."/>
            <person name="Rivas-Marin E."/>
            <person name="Kohn T."/>
            <person name="Peeters S.H."/>
            <person name="Heuer A."/>
            <person name="Rast P."/>
            <person name="Oberbeckmann S."/>
            <person name="Bunk B."/>
            <person name="Jeske O."/>
            <person name="Meyerdierks A."/>
            <person name="Storesund J.E."/>
            <person name="Kallscheuer N."/>
            <person name="Luecker S."/>
            <person name="Lage O.M."/>
            <person name="Pohl T."/>
            <person name="Merkel B.J."/>
            <person name="Hornburger P."/>
            <person name="Mueller R.-W."/>
            <person name="Bruemmer F."/>
            <person name="Labrenz M."/>
            <person name="Spormann A.M."/>
            <person name="Op Den Camp H."/>
            <person name="Overmann J."/>
            <person name="Amann R."/>
            <person name="Jetten M.S.M."/>
            <person name="Mascher T."/>
            <person name="Medema M.H."/>
            <person name="Devos D.P."/>
            <person name="Kaster A.-K."/>
            <person name="Ovreas L."/>
            <person name="Rohde M."/>
            <person name="Galperin M.Y."/>
            <person name="Jogler C."/>
        </authorList>
    </citation>
    <scope>NUCLEOTIDE SEQUENCE [LARGE SCALE GENOMIC DNA]</scope>
    <source>
        <strain evidence="3 4">CA13</strain>
    </source>
</reference>
<name>A0A5C5ZA77_9BACT</name>
<evidence type="ECO:0000256" key="1">
    <source>
        <dbReference type="ARBA" id="ARBA00023125"/>
    </source>
</evidence>
<dbReference type="RefSeq" id="WP_146401857.1">
    <property type="nucleotide sequence ID" value="NZ_SJPJ01000001.1"/>
</dbReference>
<protein>
    <submittedName>
        <fullName evidence="3">Helix-turn-helix protein</fullName>
    </submittedName>
</protein>
<dbReference type="Proteomes" id="UP000315010">
    <property type="component" value="Unassembled WGS sequence"/>
</dbReference>
<keyword evidence="1" id="KW-0238">DNA-binding</keyword>
<dbReference type="Pfam" id="PF07883">
    <property type="entry name" value="Cupin_2"/>
    <property type="match status" value="1"/>
</dbReference>
<dbReference type="InterPro" id="IPR014710">
    <property type="entry name" value="RmlC-like_jellyroll"/>
</dbReference>
<keyword evidence="4" id="KW-1185">Reference proteome</keyword>
<dbReference type="InterPro" id="IPR010982">
    <property type="entry name" value="Lambda_DNA-bd_dom_sf"/>
</dbReference>
<dbReference type="InterPro" id="IPR013096">
    <property type="entry name" value="Cupin_2"/>
</dbReference>
<dbReference type="CDD" id="cd00093">
    <property type="entry name" value="HTH_XRE"/>
    <property type="match status" value="1"/>
</dbReference>
<gene>
    <name evidence="3" type="ORF">CA13_57100</name>
</gene>
<dbReference type="GO" id="GO:0003700">
    <property type="term" value="F:DNA-binding transcription factor activity"/>
    <property type="evidence" value="ECO:0007669"/>
    <property type="project" value="TreeGrafter"/>
</dbReference>
<proteinExistence type="predicted"/>
<dbReference type="Pfam" id="PF01381">
    <property type="entry name" value="HTH_3"/>
    <property type="match status" value="1"/>
</dbReference>
<dbReference type="OrthoDB" id="9814553at2"/>
<dbReference type="SMART" id="SM00530">
    <property type="entry name" value="HTH_XRE"/>
    <property type="match status" value="1"/>
</dbReference>
<dbReference type="InterPro" id="IPR001387">
    <property type="entry name" value="Cro/C1-type_HTH"/>
</dbReference>
<evidence type="ECO:0000313" key="3">
    <source>
        <dbReference type="EMBL" id="TWT84234.1"/>
    </source>
</evidence>
<dbReference type="PROSITE" id="PS50943">
    <property type="entry name" value="HTH_CROC1"/>
    <property type="match status" value="1"/>
</dbReference>
<dbReference type="Gene3D" id="2.60.120.10">
    <property type="entry name" value="Jelly Rolls"/>
    <property type="match status" value="1"/>
</dbReference>
<comment type="caution">
    <text evidence="3">The sequence shown here is derived from an EMBL/GenBank/DDBJ whole genome shotgun (WGS) entry which is preliminary data.</text>
</comment>
<dbReference type="InterPro" id="IPR050807">
    <property type="entry name" value="TransReg_Diox_bact_type"/>
</dbReference>
<feature type="domain" description="HTH cro/C1-type" evidence="2">
    <location>
        <begin position="17"/>
        <end position="71"/>
    </location>
</feature>
<sequence>MDESAEIGLDMYNFSVIRDLRKLGNMTIADLSERTGISPAVISKLERNQTVAELKTLFRLSRAFGVTAAELLSLVESRTAQCKHETERIAGDFHFREIQFANAKCFYADAPKGAKRSNPDAHRDDFEICWVLEGKLKLDLPYESHILSAGDCLQFDALFEHTYEVLEDCRIIIQHIHKQKRF</sequence>
<dbReference type="InterPro" id="IPR011051">
    <property type="entry name" value="RmlC_Cupin_sf"/>
</dbReference>
<dbReference type="GO" id="GO:0003677">
    <property type="term" value="F:DNA binding"/>
    <property type="evidence" value="ECO:0007669"/>
    <property type="project" value="UniProtKB-KW"/>
</dbReference>
<organism evidence="3 4">
    <name type="scientific">Novipirellula herctigrandis</name>
    <dbReference type="NCBI Taxonomy" id="2527986"/>
    <lineage>
        <taxon>Bacteria</taxon>
        <taxon>Pseudomonadati</taxon>
        <taxon>Planctomycetota</taxon>
        <taxon>Planctomycetia</taxon>
        <taxon>Pirellulales</taxon>
        <taxon>Pirellulaceae</taxon>
        <taxon>Novipirellula</taxon>
    </lineage>
</organism>
<dbReference type="AlphaFoldDB" id="A0A5C5ZA77"/>
<dbReference type="CDD" id="cd02209">
    <property type="entry name" value="cupin_XRE_C"/>
    <property type="match status" value="1"/>
</dbReference>
<evidence type="ECO:0000313" key="4">
    <source>
        <dbReference type="Proteomes" id="UP000315010"/>
    </source>
</evidence>
<evidence type="ECO:0000259" key="2">
    <source>
        <dbReference type="PROSITE" id="PS50943"/>
    </source>
</evidence>
<dbReference type="PANTHER" id="PTHR46797:SF1">
    <property type="entry name" value="METHYLPHOSPHONATE SYNTHASE"/>
    <property type="match status" value="1"/>
</dbReference>
<dbReference type="SUPFAM" id="SSF47413">
    <property type="entry name" value="lambda repressor-like DNA-binding domains"/>
    <property type="match status" value="1"/>
</dbReference>
<dbReference type="GO" id="GO:0005829">
    <property type="term" value="C:cytosol"/>
    <property type="evidence" value="ECO:0007669"/>
    <property type="project" value="TreeGrafter"/>
</dbReference>
<dbReference type="EMBL" id="SJPJ01000001">
    <property type="protein sequence ID" value="TWT84234.1"/>
    <property type="molecule type" value="Genomic_DNA"/>
</dbReference>
<dbReference type="SUPFAM" id="SSF51182">
    <property type="entry name" value="RmlC-like cupins"/>
    <property type="match status" value="1"/>
</dbReference>
<dbReference type="Gene3D" id="1.10.260.40">
    <property type="entry name" value="lambda repressor-like DNA-binding domains"/>
    <property type="match status" value="1"/>
</dbReference>